<keyword evidence="11" id="KW-1185">Reference proteome</keyword>
<keyword evidence="4" id="KW-0808">Transferase</keyword>
<keyword evidence="5 9" id="KW-0812">Transmembrane</keyword>
<accession>A0A193C7P8</accession>
<feature type="transmembrane region" description="Helical" evidence="9">
    <location>
        <begin position="145"/>
        <end position="168"/>
    </location>
</feature>
<evidence type="ECO:0000313" key="11">
    <source>
        <dbReference type="Proteomes" id="UP000093695"/>
    </source>
</evidence>
<feature type="region of interest" description="Disordered" evidence="8">
    <location>
        <begin position="1"/>
        <end position="21"/>
    </location>
</feature>
<feature type="transmembrane region" description="Helical" evidence="9">
    <location>
        <begin position="295"/>
        <end position="316"/>
    </location>
</feature>
<comment type="subcellular location">
    <subcellularLocation>
        <location evidence="1">Cell membrane</location>
        <topology evidence="1">Multi-pass membrane protein</topology>
    </subcellularLocation>
</comment>
<evidence type="ECO:0000256" key="1">
    <source>
        <dbReference type="ARBA" id="ARBA00004651"/>
    </source>
</evidence>
<evidence type="ECO:0000256" key="9">
    <source>
        <dbReference type="SAM" id="Phobius"/>
    </source>
</evidence>
<dbReference type="eggNOG" id="COG1807">
    <property type="taxonomic scope" value="Bacteria"/>
</dbReference>
<feature type="transmembrane region" description="Helical" evidence="9">
    <location>
        <begin position="323"/>
        <end position="341"/>
    </location>
</feature>
<evidence type="ECO:0000256" key="2">
    <source>
        <dbReference type="ARBA" id="ARBA00022475"/>
    </source>
</evidence>
<feature type="transmembrane region" description="Helical" evidence="9">
    <location>
        <begin position="353"/>
        <end position="371"/>
    </location>
</feature>
<dbReference type="PANTHER" id="PTHR33908:SF11">
    <property type="entry name" value="MEMBRANE PROTEIN"/>
    <property type="match status" value="1"/>
</dbReference>
<evidence type="ECO:0000256" key="5">
    <source>
        <dbReference type="ARBA" id="ARBA00022692"/>
    </source>
</evidence>
<keyword evidence="6 9" id="KW-1133">Transmembrane helix</keyword>
<protein>
    <recommendedName>
        <fullName evidence="12">Glycosyltransferase RgtA/B/C/D-like domain-containing protein</fullName>
    </recommendedName>
</protein>
<dbReference type="PANTHER" id="PTHR33908">
    <property type="entry name" value="MANNOSYLTRANSFERASE YKCB-RELATED"/>
    <property type="match status" value="1"/>
</dbReference>
<gene>
    <name evidence="10" type="ORF">SD37_35365</name>
</gene>
<dbReference type="RefSeq" id="WP_044854714.1">
    <property type="nucleotide sequence ID" value="NZ_CP016174.1"/>
</dbReference>
<dbReference type="AlphaFoldDB" id="A0A193C7P8"/>
<name>A0A193C7P8_AMYOR</name>
<dbReference type="GO" id="GO:0009103">
    <property type="term" value="P:lipopolysaccharide biosynthetic process"/>
    <property type="evidence" value="ECO:0007669"/>
    <property type="project" value="UniProtKB-ARBA"/>
</dbReference>
<feature type="transmembrane region" description="Helical" evidence="9">
    <location>
        <begin position="378"/>
        <end position="398"/>
    </location>
</feature>
<dbReference type="EMBL" id="CP016174">
    <property type="protein sequence ID" value="ANN20350.1"/>
    <property type="molecule type" value="Genomic_DNA"/>
</dbReference>
<keyword evidence="3" id="KW-0328">Glycosyltransferase</keyword>
<feature type="transmembrane region" description="Helical" evidence="9">
    <location>
        <begin position="245"/>
        <end position="266"/>
    </location>
</feature>
<evidence type="ECO:0008006" key="12">
    <source>
        <dbReference type="Google" id="ProtNLM"/>
    </source>
</evidence>
<dbReference type="Proteomes" id="UP000093695">
    <property type="component" value="Chromosome"/>
</dbReference>
<organism evidence="10 11">
    <name type="scientific">Amycolatopsis orientalis</name>
    <name type="common">Nocardia orientalis</name>
    <dbReference type="NCBI Taxonomy" id="31958"/>
    <lineage>
        <taxon>Bacteria</taxon>
        <taxon>Bacillati</taxon>
        <taxon>Actinomycetota</taxon>
        <taxon>Actinomycetes</taxon>
        <taxon>Pseudonocardiales</taxon>
        <taxon>Pseudonocardiaceae</taxon>
        <taxon>Amycolatopsis</taxon>
    </lineage>
</organism>
<keyword evidence="7 9" id="KW-0472">Membrane</keyword>
<proteinExistence type="predicted"/>
<evidence type="ECO:0000256" key="6">
    <source>
        <dbReference type="ARBA" id="ARBA00022989"/>
    </source>
</evidence>
<dbReference type="KEGG" id="aori:SD37_35365"/>
<dbReference type="STRING" id="31958.SD37_35365"/>
<keyword evidence="2" id="KW-1003">Cell membrane</keyword>
<dbReference type="InterPro" id="IPR050297">
    <property type="entry name" value="LipidA_mod_glycosyltrf_83"/>
</dbReference>
<dbReference type="GO" id="GO:0005886">
    <property type="term" value="C:plasma membrane"/>
    <property type="evidence" value="ECO:0007669"/>
    <property type="project" value="UniProtKB-SubCell"/>
</dbReference>
<reference evidence="10 11" key="1">
    <citation type="journal article" date="2015" name="Genome Announc.">
        <title>Draft Genome Sequence of Norvancomycin-Producing Strain Amycolatopsis orientalis CPCC200066.</title>
        <authorList>
            <person name="Lei X."/>
            <person name="Yuan F."/>
            <person name="Shi Y."/>
            <person name="Li X."/>
            <person name="Wang L."/>
            <person name="Hong B."/>
        </authorList>
    </citation>
    <scope>NUCLEOTIDE SEQUENCE [LARGE SCALE GENOMIC DNA]</scope>
    <source>
        <strain evidence="10 11">B-37</strain>
    </source>
</reference>
<evidence type="ECO:0000256" key="7">
    <source>
        <dbReference type="ARBA" id="ARBA00023136"/>
    </source>
</evidence>
<feature type="transmembrane region" description="Helical" evidence="9">
    <location>
        <begin position="117"/>
        <end position="138"/>
    </location>
</feature>
<dbReference type="GO" id="GO:0016763">
    <property type="term" value="F:pentosyltransferase activity"/>
    <property type="evidence" value="ECO:0007669"/>
    <property type="project" value="TreeGrafter"/>
</dbReference>
<evidence type="ECO:0000313" key="10">
    <source>
        <dbReference type="EMBL" id="ANN20350.1"/>
    </source>
</evidence>
<feature type="transmembrane region" description="Helical" evidence="9">
    <location>
        <begin position="174"/>
        <end position="190"/>
    </location>
</feature>
<evidence type="ECO:0000256" key="8">
    <source>
        <dbReference type="SAM" id="MobiDB-lite"/>
    </source>
</evidence>
<evidence type="ECO:0000256" key="4">
    <source>
        <dbReference type="ARBA" id="ARBA00022679"/>
    </source>
</evidence>
<sequence length="579" mass="61637">MTASALSEASEKDVPEPAKTPASRGAAARIAPYLAILAGVAALAWHATLYGHWIVDDAAITFSYARSFADGLGPVLQPGQPSVEGWSNSTWLVLLALGKLVGVFDSGMLFGLPDYVLFPKLLGLLFTAGTLAACHVAAKQVFERFAWLATLVVGLTLAAIPSFVIWTISGLENSLFGMAVAWLAVLLFVAVRKDTVLTAKVAIWSGVLVAFAALTRPEGLIYGGAYPLVVLFQLRKPLLGRSVKFIVVSVVAFAIPFGAYLAWRIAEFGRLLANPSIAKGQGLPGLSALKQPFELVGYAGVAGTILLALTIGYAVVRAEWRRSLIALLVPLALGIVAYGVMVPDWMGQHRFATPIWILAVLAGTLAAGELLRRSRAVLRSVVVLVLVAAAIPSGMGFASASEKFQEVPTVPACLIADRFGRGFNTMADILGLQQASLLLPDLGGSSMTSRLHLVDMAGLVEADVADFVKNGDMPGLRDYVFETVKPTFIHSWGPWAAGNGITVDPRIDRDYEPIFVYPGTGPRNGDFVRKDAISSPEKLKAVQDYAAKTLPDVEKARFGGPLKDCGPTMHPGETVYLPQ</sequence>
<evidence type="ECO:0000256" key="3">
    <source>
        <dbReference type="ARBA" id="ARBA00022676"/>
    </source>
</evidence>